<reference evidence="1 2" key="1">
    <citation type="submission" date="2017-03" db="EMBL/GenBank/DDBJ databases">
        <title>Genome analysis of strain PAMC 26577.</title>
        <authorList>
            <person name="Oh H.-M."/>
            <person name="Yang J.-A."/>
        </authorList>
    </citation>
    <scope>NUCLEOTIDE SEQUENCE [LARGE SCALE GENOMIC DNA]</scope>
    <source>
        <strain evidence="1 2">PAMC 26577</strain>
    </source>
</reference>
<organism evidence="1 2">
    <name type="scientific">Caballeronia sordidicola</name>
    <name type="common">Burkholderia sordidicola</name>
    <dbReference type="NCBI Taxonomy" id="196367"/>
    <lineage>
        <taxon>Bacteria</taxon>
        <taxon>Pseudomonadati</taxon>
        <taxon>Pseudomonadota</taxon>
        <taxon>Betaproteobacteria</taxon>
        <taxon>Burkholderiales</taxon>
        <taxon>Burkholderiaceae</taxon>
        <taxon>Caballeronia</taxon>
    </lineage>
</organism>
<evidence type="ECO:0000313" key="2">
    <source>
        <dbReference type="Proteomes" id="UP000195221"/>
    </source>
</evidence>
<sequence>MLKASIVGLVAWSVRHPGRVIAVALVLTVLSGFYVAHNFKINTDISRLVKANKVWFGLDHAMTRAFPQRAQTVLVVVEARAPEFADVAAGLLTTALQKQPKEFVSAVQPAGGPFFEHNSLLFLPLDEVRSTTTKLVQARPLANALAHDPSVSGLAGVLTTSLLLPLLTGQVKLSDMRHLLSQGAAVIDRVLANQPAAFSWRALVEGCVDRTARAFITVQPLVDYGALEPGARVASDPHNRGFAATRCTLRRDNSIDWRTAARRRRVRISKGRRDAPRGRRSCHHAGDPVARVALGTHDRSGVHCAVRWTRCHDDTLLDDGRRIQHDFSRVHGAVCRTRGGRRCTVQRQISRGAAFRRPDCSLAGQDCAQHRRAAHACCGGRIRQLLLVSADGLSGGVGARRDCRHRDARRICDQHHVAACTIEGFQSAMGSCFAGFQTIGPRPTIFSTATESRYWLRNSWW</sequence>
<dbReference type="EMBL" id="NBTZ01000095">
    <property type="protein sequence ID" value="OTP72124.1"/>
    <property type="molecule type" value="Genomic_DNA"/>
</dbReference>
<accession>A0A242MMY2</accession>
<proteinExistence type="predicted"/>
<protein>
    <submittedName>
        <fullName evidence="1">Hopanoid-associated RND transporter, HpnN</fullName>
    </submittedName>
</protein>
<comment type="caution">
    <text evidence="1">The sequence shown here is derived from an EMBL/GenBank/DDBJ whole genome shotgun (WGS) entry which is preliminary data.</text>
</comment>
<gene>
    <name evidence="1" type="ORF">PAMC26577_21760</name>
</gene>
<dbReference type="AlphaFoldDB" id="A0A242MMY2"/>
<name>A0A242MMY2_CABSO</name>
<dbReference type="Proteomes" id="UP000195221">
    <property type="component" value="Unassembled WGS sequence"/>
</dbReference>
<evidence type="ECO:0000313" key="1">
    <source>
        <dbReference type="EMBL" id="OTP72124.1"/>
    </source>
</evidence>